<dbReference type="SUPFAM" id="SSF90123">
    <property type="entry name" value="ABC transporter transmembrane region"/>
    <property type="match status" value="1"/>
</dbReference>
<evidence type="ECO:0008006" key="8">
    <source>
        <dbReference type="Google" id="ProtNLM"/>
    </source>
</evidence>
<feature type="region of interest" description="Disordered" evidence="5">
    <location>
        <begin position="327"/>
        <end position="368"/>
    </location>
</feature>
<evidence type="ECO:0000256" key="3">
    <source>
        <dbReference type="ARBA" id="ARBA00022989"/>
    </source>
</evidence>
<keyword evidence="3" id="KW-1133">Transmembrane helix</keyword>
<proteinExistence type="predicted"/>
<keyword evidence="4" id="KW-0472">Membrane</keyword>
<dbReference type="Gene3D" id="1.20.1560.10">
    <property type="entry name" value="ABC transporter type 1, transmembrane domain"/>
    <property type="match status" value="1"/>
</dbReference>
<evidence type="ECO:0000313" key="6">
    <source>
        <dbReference type="EMBL" id="MCT2594111.1"/>
    </source>
</evidence>
<reference evidence="6 7" key="1">
    <citation type="submission" date="2021-10" db="EMBL/GenBank/DDBJ databases">
        <title>Streptomyces gossypii sp. nov., isolated from soil collected from cotton field.</title>
        <authorList>
            <person name="Ge X."/>
            <person name="Chen X."/>
            <person name="Liu W."/>
        </authorList>
    </citation>
    <scope>NUCLEOTIDE SEQUENCE [LARGE SCALE GENOMIC DNA]</scope>
    <source>
        <strain evidence="6 7">N2-109</strain>
    </source>
</reference>
<gene>
    <name evidence="6" type="ORF">LHJ74_30100</name>
</gene>
<feature type="region of interest" description="Disordered" evidence="5">
    <location>
        <begin position="211"/>
        <end position="270"/>
    </location>
</feature>
<keyword evidence="2" id="KW-0812">Transmembrane</keyword>
<sequence length="368" mass="38548">MMRLASDPHFEASVNLATWAMARRLPHTLMEAIRLGWRTDRRAVIALALCQLGAAAFTSTALAATTRVLAAVFTGDDIAAGLGDNLTAVVVLALAASGRYLLDAAARAPAARLAPRAVREADLKVIAAATAAELAAYEDPGFEDALAAASDGAEKTGELILEAQLLTSAAAQMAAAATVVTVLHPMMLPLLVASVIPCAWGAVRGHGSSTLPTTATLPTPGSVRSSAAIPPSATRPMRSAPAPWPVSSSTSTASSPATWRPNSSRPPGRPWWYRASATRSPPSAPPRPGVCSSSWWRVAGWSEAVPHLPFPGRLGPLPRGGQTVDGPLRFGPGRRGRAAADQRYGRLLHLSRRRPPRARQRQPGPQAR</sequence>
<accession>A0ABT2K1S7</accession>
<evidence type="ECO:0000256" key="5">
    <source>
        <dbReference type="SAM" id="MobiDB-lite"/>
    </source>
</evidence>
<protein>
    <recommendedName>
        <fullName evidence="8">ABC transmembrane type-1 domain-containing protein</fullName>
    </recommendedName>
</protein>
<evidence type="ECO:0000256" key="4">
    <source>
        <dbReference type="ARBA" id="ARBA00023136"/>
    </source>
</evidence>
<evidence type="ECO:0000256" key="1">
    <source>
        <dbReference type="ARBA" id="ARBA00004651"/>
    </source>
</evidence>
<name>A0ABT2K1S7_9ACTN</name>
<dbReference type="InterPro" id="IPR036640">
    <property type="entry name" value="ABC1_TM_sf"/>
</dbReference>
<comment type="caution">
    <text evidence="6">The sequence shown here is derived from an EMBL/GenBank/DDBJ whole genome shotgun (WGS) entry which is preliminary data.</text>
</comment>
<feature type="compositionally biased region" description="Low complexity" evidence="5">
    <location>
        <begin position="239"/>
        <end position="258"/>
    </location>
</feature>
<dbReference type="Proteomes" id="UP001156389">
    <property type="component" value="Unassembled WGS sequence"/>
</dbReference>
<evidence type="ECO:0000256" key="2">
    <source>
        <dbReference type="ARBA" id="ARBA00022692"/>
    </source>
</evidence>
<keyword evidence="7" id="KW-1185">Reference proteome</keyword>
<organism evidence="6 7">
    <name type="scientific">Streptomyces gossypii</name>
    <dbReference type="NCBI Taxonomy" id="2883101"/>
    <lineage>
        <taxon>Bacteria</taxon>
        <taxon>Bacillati</taxon>
        <taxon>Actinomycetota</taxon>
        <taxon>Actinomycetes</taxon>
        <taxon>Kitasatosporales</taxon>
        <taxon>Streptomycetaceae</taxon>
        <taxon>Streptomyces</taxon>
    </lineage>
</organism>
<feature type="compositionally biased region" description="Low complexity" evidence="5">
    <location>
        <begin position="211"/>
        <end position="222"/>
    </location>
</feature>
<comment type="subcellular location">
    <subcellularLocation>
        <location evidence="1">Cell membrane</location>
        <topology evidence="1">Multi-pass membrane protein</topology>
    </subcellularLocation>
</comment>
<dbReference type="EMBL" id="JAJAGO010000018">
    <property type="protein sequence ID" value="MCT2594111.1"/>
    <property type="molecule type" value="Genomic_DNA"/>
</dbReference>
<feature type="compositionally biased region" description="Basic residues" evidence="5">
    <location>
        <begin position="349"/>
        <end position="360"/>
    </location>
</feature>
<dbReference type="RefSeq" id="WP_260221500.1">
    <property type="nucleotide sequence ID" value="NZ_JAJAGO010000018.1"/>
</dbReference>
<evidence type="ECO:0000313" key="7">
    <source>
        <dbReference type="Proteomes" id="UP001156389"/>
    </source>
</evidence>